<feature type="transmembrane region" description="Helical" evidence="1">
    <location>
        <begin position="6"/>
        <end position="31"/>
    </location>
</feature>
<reference evidence="2 3" key="1">
    <citation type="journal article" date="2021" name="BMC Genomics">
        <title>Datura genome reveals duplications of psychoactive alkaloid biosynthetic genes and high mutation rate following tissue culture.</title>
        <authorList>
            <person name="Rajewski A."/>
            <person name="Carter-House D."/>
            <person name="Stajich J."/>
            <person name="Litt A."/>
        </authorList>
    </citation>
    <scope>NUCLEOTIDE SEQUENCE [LARGE SCALE GENOMIC DNA]</scope>
    <source>
        <strain evidence="2">AR-01</strain>
    </source>
</reference>
<sequence length="52" mass="5966">EWWDVATLVAFVGVLLVIWEWWNSTVLVALVDVLLVELKTYAALVPTEMHLL</sequence>
<comment type="caution">
    <text evidence="2">The sequence shown here is derived from an EMBL/GenBank/DDBJ whole genome shotgun (WGS) entry which is preliminary data.</text>
</comment>
<gene>
    <name evidence="2" type="ORF">HAX54_016437</name>
</gene>
<evidence type="ECO:0000313" key="2">
    <source>
        <dbReference type="EMBL" id="MCD9558815.1"/>
    </source>
</evidence>
<accession>A0ABS8UL52</accession>
<keyword evidence="1" id="KW-1133">Transmembrane helix</keyword>
<evidence type="ECO:0000256" key="1">
    <source>
        <dbReference type="SAM" id="Phobius"/>
    </source>
</evidence>
<dbReference type="EMBL" id="JACEIK010002064">
    <property type="protein sequence ID" value="MCD9558815.1"/>
    <property type="molecule type" value="Genomic_DNA"/>
</dbReference>
<feature type="non-terminal residue" evidence="2">
    <location>
        <position position="52"/>
    </location>
</feature>
<proteinExistence type="predicted"/>
<keyword evidence="3" id="KW-1185">Reference proteome</keyword>
<keyword evidence="1" id="KW-0812">Transmembrane</keyword>
<keyword evidence="1" id="KW-0472">Membrane</keyword>
<feature type="non-terminal residue" evidence="2">
    <location>
        <position position="1"/>
    </location>
</feature>
<name>A0ABS8UL52_DATST</name>
<protein>
    <submittedName>
        <fullName evidence="2">Uncharacterized protein</fullName>
    </submittedName>
</protein>
<organism evidence="2 3">
    <name type="scientific">Datura stramonium</name>
    <name type="common">Jimsonweed</name>
    <name type="synonym">Common thornapple</name>
    <dbReference type="NCBI Taxonomy" id="4076"/>
    <lineage>
        <taxon>Eukaryota</taxon>
        <taxon>Viridiplantae</taxon>
        <taxon>Streptophyta</taxon>
        <taxon>Embryophyta</taxon>
        <taxon>Tracheophyta</taxon>
        <taxon>Spermatophyta</taxon>
        <taxon>Magnoliopsida</taxon>
        <taxon>eudicotyledons</taxon>
        <taxon>Gunneridae</taxon>
        <taxon>Pentapetalae</taxon>
        <taxon>asterids</taxon>
        <taxon>lamiids</taxon>
        <taxon>Solanales</taxon>
        <taxon>Solanaceae</taxon>
        <taxon>Solanoideae</taxon>
        <taxon>Datureae</taxon>
        <taxon>Datura</taxon>
    </lineage>
</organism>
<evidence type="ECO:0000313" key="3">
    <source>
        <dbReference type="Proteomes" id="UP000823775"/>
    </source>
</evidence>
<dbReference type="Proteomes" id="UP000823775">
    <property type="component" value="Unassembled WGS sequence"/>
</dbReference>